<reference evidence="14" key="1">
    <citation type="submission" date="2019-07" db="EMBL/GenBank/DDBJ databases">
        <title>De Novo Assembly of kiwifruit Actinidia rufa.</title>
        <authorList>
            <person name="Sugita-Konishi S."/>
            <person name="Sato K."/>
            <person name="Mori E."/>
            <person name="Abe Y."/>
            <person name="Kisaki G."/>
            <person name="Hamano K."/>
            <person name="Suezawa K."/>
            <person name="Otani M."/>
            <person name="Fukuda T."/>
            <person name="Manabe T."/>
            <person name="Gomi K."/>
            <person name="Tabuchi M."/>
            <person name="Akimitsu K."/>
            <person name="Kataoka I."/>
        </authorList>
    </citation>
    <scope>NUCLEOTIDE SEQUENCE [LARGE SCALE GENOMIC DNA]</scope>
    <source>
        <strain evidence="14">cv. Fuchu</strain>
    </source>
</reference>
<feature type="site" description="Critical for catalysis" evidence="9">
    <location>
        <position position="193"/>
    </location>
</feature>
<evidence type="ECO:0000256" key="4">
    <source>
        <dbReference type="ARBA" id="ARBA00022723"/>
    </source>
</evidence>
<keyword evidence="14" id="KW-1185">Reference proteome</keyword>
<sequence length="375" mass="42078">MAFEKIKVANPIVEMDGDEMTRVFWKSIKDKVLCFLGSFQYADVLSRYNVAIKCATITPDEARVKEFNLKQMWKSPNGTIRNILNGTVFREPIICKNVPRLIPGWTKPICIGRHAFGDQYRATDAVIQGPGKLKLVFVPEGKNEKTELEVYNFTGAGGVALSMYNTDESIYAFAEASMTTAYQKKWPLYLSTKNTILKKYDGRFKDIFQDVYETKWKSKYEAAGIWYEHRLIDDMVAYALKSDGGFGSLGLMTSVLVCPDGKTIEAEAAHGTVTRHYRVHQKGGETSTNSIASIFAWSRGLAHRAKLDNDARLLDFTEKLEAACIGAVESGKMTKDLALIIHGSKLTRAQYLNTEEFIDAVADELRARLSCKTKL</sequence>
<organism evidence="13 14">
    <name type="scientific">Actinidia rufa</name>
    <dbReference type="NCBI Taxonomy" id="165716"/>
    <lineage>
        <taxon>Eukaryota</taxon>
        <taxon>Viridiplantae</taxon>
        <taxon>Streptophyta</taxon>
        <taxon>Embryophyta</taxon>
        <taxon>Tracheophyta</taxon>
        <taxon>Spermatophyta</taxon>
        <taxon>Magnoliopsida</taxon>
        <taxon>eudicotyledons</taxon>
        <taxon>Gunneridae</taxon>
        <taxon>Pentapetalae</taxon>
        <taxon>asterids</taxon>
        <taxon>Ericales</taxon>
        <taxon>Actinidiaceae</taxon>
        <taxon>Actinidia</taxon>
    </lineage>
</organism>
<feature type="binding site" evidence="11">
    <location>
        <position position="289"/>
    </location>
    <ligand>
        <name>NADP(+)</name>
        <dbReference type="ChEBI" id="CHEBI:58349"/>
    </ligand>
</feature>
<dbReference type="SMART" id="SM01329">
    <property type="entry name" value="Iso_dh"/>
    <property type="match status" value="1"/>
</dbReference>
<dbReference type="GO" id="GO:0006099">
    <property type="term" value="P:tricarboxylic acid cycle"/>
    <property type="evidence" value="ECO:0007669"/>
    <property type="project" value="UniProtKB-KW"/>
</dbReference>
<keyword evidence="7 8" id="KW-0464">Manganese</keyword>
<feature type="domain" description="Isopropylmalate dehydrogenase-like" evidence="12">
    <location>
        <begin position="11"/>
        <end position="361"/>
    </location>
</feature>
<evidence type="ECO:0000256" key="1">
    <source>
        <dbReference type="ARBA" id="ARBA00001936"/>
    </source>
</evidence>
<evidence type="ECO:0000256" key="7">
    <source>
        <dbReference type="ARBA" id="ARBA00023211"/>
    </source>
</evidence>
<evidence type="ECO:0000256" key="3">
    <source>
        <dbReference type="ARBA" id="ARBA00022532"/>
    </source>
</evidence>
<dbReference type="GO" id="GO:0006739">
    <property type="term" value="P:NADP+ metabolic process"/>
    <property type="evidence" value="ECO:0007669"/>
    <property type="project" value="TreeGrafter"/>
</dbReference>
<dbReference type="Proteomes" id="UP000585474">
    <property type="component" value="Unassembled WGS sequence"/>
</dbReference>
<dbReference type="InterPro" id="IPR004790">
    <property type="entry name" value="Isocitrate_DH_NADP"/>
</dbReference>
<evidence type="ECO:0000256" key="5">
    <source>
        <dbReference type="ARBA" id="ARBA00022842"/>
    </source>
</evidence>
<dbReference type="SUPFAM" id="SSF53659">
    <property type="entry name" value="Isocitrate/Isopropylmalate dehydrogenase-like"/>
    <property type="match status" value="1"/>
</dbReference>
<dbReference type="EMBL" id="BJWL01000333">
    <property type="protein sequence ID" value="GFS39473.1"/>
    <property type="molecule type" value="Genomic_DNA"/>
</dbReference>
<feature type="binding site" evidence="10">
    <location>
        <position position="58"/>
    </location>
    <ligand>
        <name>D-threo-isocitrate</name>
        <dbReference type="ChEBI" id="CHEBI:15562"/>
    </ligand>
</feature>
<dbReference type="PANTHER" id="PTHR11822">
    <property type="entry name" value="NADP-SPECIFIC ISOCITRATE DEHYDROGENASE"/>
    <property type="match status" value="1"/>
</dbReference>
<evidence type="ECO:0000256" key="11">
    <source>
        <dbReference type="PIRSR" id="PIRSR000108-4"/>
    </source>
</evidence>
<dbReference type="GO" id="GO:0006102">
    <property type="term" value="P:isocitrate metabolic process"/>
    <property type="evidence" value="ECO:0007669"/>
    <property type="project" value="InterPro"/>
</dbReference>
<dbReference type="OrthoDB" id="248923at2759"/>
<comment type="cofactor">
    <cofactor evidence="1">
        <name>Mn(2+)</name>
        <dbReference type="ChEBI" id="CHEBI:29035"/>
    </cofactor>
</comment>
<dbReference type="GO" id="GO:0004450">
    <property type="term" value="F:isocitrate dehydrogenase (NADP+) activity"/>
    <property type="evidence" value="ECO:0007669"/>
    <property type="project" value="UniProtKB-EC"/>
</dbReference>
<feature type="binding site" evidence="10">
    <location>
        <position position="90"/>
    </location>
    <ligand>
        <name>D-threo-isocitrate</name>
        <dbReference type="ChEBI" id="CHEBI:15562"/>
    </ligand>
</feature>
<comment type="similarity">
    <text evidence="2 8">Belongs to the isocitrate and isopropylmalate dehydrogenases family.</text>
</comment>
<comment type="cofactor">
    <cofactor evidence="8">
        <name>Mg(2+)</name>
        <dbReference type="ChEBI" id="CHEBI:18420"/>
    </cofactor>
    <cofactor evidence="8">
        <name>Mn(2+)</name>
        <dbReference type="ChEBI" id="CHEBI:29035"/>
    </cofactor>
    <text evidence="8">Binds 1 Mg(2+) or Mn(2+) ion per subunit.</text>
</comment>
<evidence type="ECO:0000256" key="10">
    <source>
        <dbReference type="PIRSR" id="PIRSR000108-2"/>
    </source>
</evidence>
<keyword evidence="6 8" id="KW-0560">Oxidoreductase</keyword>
<comment type="caution">
    <text evidence="13">The sequence shown here is derived from an EMBL/GenBank/DDBJ whole genome shotgun (WGS) entry which is preliminary data.</text>
</comment>
<evidence type="ECO:0000313" key="14">
    <source>
        <dbReference type="Proteomes" id="UP000585474"/>
    </source>
</evidence>
<keyword evidence="5 8" id="KW-0460">Magnesium</keyword>
<dbReference type="AlphaFoldDB" id="A0A7J0DP62"/>
<protein>
    <recommendedName>
        <fullName evidence="8">Isocitrate dehydrogenase [NADP]</fullName>
        <ecNumber evidence="8">1.1.1.42</ecNumber>
    </recommendedName>
</protein>
<dbReference type="EC" id="1.1.1.42" evidence="8"/>
<feature type="site" description="Critical for catalysis" evidence="9">
    <location>
        <position position="120"/>
    </location>
</feature>
<feature type="binding site" evidence="11">
    <location>
        <position position="241"/>
    </location>
    <ligand>
        <name>NADP(+)</name>
        <dbReference type="ChEBI" id="CHEBI:58349"/>
    </ligand>
</feature>
<dbReference type="GO" id="GO:0046872">
    <property type="term" value="F:metal ion binding"/>
    <property type="evidence" value="ECO:0007669"/>
    <property type="project" value="UniProtKB-KW"/>
</dbReference>
<evidence type="ECO:0000256" key="6">
    <source>
        <dbReference type="ARBA" id="ARBA00023002"/>
    </source>
</evidence>
<feature type="binding site" evidence="10">
    <location>
        <position position="113"/>
    </location>
    <ligand>
        <name>D-threo-isocitrate</name>
        <dbReference type="ChEBI" id="CHEBI:15562"/>
    </ligand>
</feature>
<dbReference type="PIRSF" id="PIRSF000108">
    <property type="entry name" value="IDH_NADP"/>
    <property type="match status" value="1"/>
</dbReference>
<evidence type="ECO:0000256" key="9">
    <source>
        <dbReference type="PIRSR" id="PIRSR000108-1"/>
    </source>
</evidence>
<feature type="binding site" evidence="11">
    <location>
        <begin position="271"/>
        <end position="276"/>
    </location>
    <ligand>
        <name>NADP(+)</name>
        <dbReference type="ChEBI" id="CHEBI:58349"/>
    </ligand>
</feature>
<evidence type="ECO:0000259" key="12">
    <source>
        <dbReference type="SMART" id="SM01329"/>
    </source>
</evidence>
<feature type="binding site" evidence="11">
    <location>
        <begin position="56"/>
        <end position="58"/>
    </location>
    <ligand>
        <name>NADP(+)</name>
        <dbReference type="ChEBI" id="CHEBI:58349"/>
    </ligand>
</feature>
<evidence type="ECO:0000256" key="8">
    <source>
        <dbReference type="PIRNR" id="PIRNR000108"/>
    </source>
</evidence>
<keyword evidence="8 11" id="KW-0521">NADP</keyword>
<comment type="catalytic activity">
    <reaction evidence="8">
        <text>D-threo-isocitrate + NADP(+) = 2-oxoglutarate + CO2 + NADPH</text>
        <dbReference type="Rhea" id="RHEA:19629"/>
        <dbReference type="ChEBI" id="CHEBI:15562"/>
        <dbReference type="ChEBI" id="CHEBI:16526"/>
        <dbReference type="ChEBI" id="CHEBI:16810"/>
        <dbReference type="ChEBI" id="CHEBI:57783"/>
        <dbReference type="ChEBI" id="CHEBI:58349"/>
        <dbReference type="EC" id="1.1.1.42"/>
    </reaction>
</comment>
<feature type="binding site" evidence="11">
    <location>
        <position position="63"/>
    </location>
    <ligand>
        <name>NADP(+)</name>
        <dbReference type="ChEBI" id="CHEBI:58349"/>
    </ligand>
</feature>
<dbReference type="InterPro" id="IPR024084">
    <property type="entry name" value="IsoPropMal-DH-like_dom"/>
</dbReference>
<keyword evidence="3 8" id="KW-0816">Tricarboxylic acid cycle</keyword>
<dbReference type="Gene3D" id="3.40.718.10">
    <property type="entry name" value="Isopropylmalate Dehydrogenase"/>
    <property type="match status" value="1"/>
</dbReference>
<name>A0A7J0DP62_9ERIC</name>
<dbReference type="PANTHER" id="PTHR11822:SF21">
    <property type="entry name" value="ISOCITRATE DEHYDROGENASE [NADP], MITOCHONDRIAL"/>
    <property type="match status" value="1"/>
</dbReference>
<feature type="binding site" evidence="10">
    <location>
        <begin position="75"/>
        <end position="81"/>
    </location>
    <ligand>
        <name>D-threo-isocitrate</name>
        <dbReference type="ChEBI" id="CHEBI:15562"/>
    </ligand>
</feature>
<proteinExistence type="inferred from homology"/>
<keyword evidence="4 8" id="KW-0479">Metal-binding</keyword>
<dbReference type="Pfam" id="PF00180">
    <property type="entry name" value="Iso_dh"/>
    <property type="match status" value="2"/>
</dbReference>
<gene>
    <name evidence="13" type="ORF">Acr_00g0063210</name>
</gene>
<accession>A0A7J0DP62</accession>
<evidence type="ECO:0000313" key="13">
    <source>
        <dbReference type="EMBL" id="GFS39473.1"/>
    </source>
</evidence>
<dbReference type="GO" id="GO:0005739">
    <property type="term" value="C:mitochondrion"/>
    <property type="evidence" value="ECO:0007669"/>
    <property type="project" value="TreeGrafter"/>
</dbReference>
<evidence type="ECO:0000256" key="2">
    <source>
        <dbReference type="ARBA" id="ARBA00007769"/>
    </source>
</evidence>